<keyword evidence="2" id="KW-0732">Signal</keyword>
<comment type="caution">
    <text evidence="3">The sequence shown here is derived from an EMBL/GenBank/DDBJ whole genome shotgun (WGS) entry which is preliminary data.</text>
</comment>
<sequence length="133" mass="14939">MRQNPLSFLFVLSLIVVLPNLGAAQIAEEIVDTLGPHDSHTELVAEVKRIRKLTSRGPHRKNPLAGGRLRTLNRAARVKQLPTTYTQLTERAFGSRLRVRTSDRLVPQKKVPRAYGPKYKNRGARSQFGFGRG</sequence>
<evidence type="ECO:0000256" key="1">
    <source>
        <dbReference type="SAM" id="MobiDB-lite"/>
    </source>
</evidence>
<proteinExistence type="predicted"/>
<organism evidence="3 4">
    <name type="scientific">Neolewinella aquimaris</name>
    <dbReference type="NCBI Taxonomy" id="1835722"/>
    <lineage>
        <taxon>Bacteria</taxon>
        <taxon>Pseudomonadati</taxon>
        <taxon>Bacteroidota</taxon>
        <taxon>Saprospiria</taxon>
        <taxon>Saprospirales</taxon>
        <taxon>Lewinellaceae</taxon>
        <taxon>Neolewinella</taxon>
    </lineage>
</organism>
<accession>A0A840E5A1</accession>
<keyword evidence="4" id="KW-1185">Reference proteome</keyword>
<dbReference type="Proteomes" id="UP000576209">
    <property type="component" value="Unassembled WGS sequence"/>
</dbReference>
<protein>
    <submittedName>
        <fullName evidence="3">Uncharacterized protein</fullName>
    </submittedName>
</protein>
<evidence type="ECO:0000313" key="4">
    <source>
        <dbReference type="Proteomes" id="UP000576209"/>
    </source>
</evidence>
<dbReference type="EMBL" id="JACIFF010000008">
    <property type="protein sequence ID" value="MBB4080351.1"/>
    <property type="molecule type" value="Genomic_DNA"/>
</dbReference>
<evidence type="ECO:0000256" key="2">
    <source>
        <dbReference type="SAM" id="SignalP"/>
    </source>
</evidence>
<feature type="chain" id="PRO_5032824917" evidence="2">
    <location>
        <begin position="24"/>
        <end position="133"/>
    </location>
</feature>
<dbReference type="AlphaFoldDB" id="A0A840E5A1"/>
<dbReference type="RefSeq" id="WP_183496592.1">
    <property type="nucleotide sequence ID" value="NZ_JACIFF010000008.1"/>
</dbReference>
<evidence type="ECO:0000313" key="3">
    <source>
        <dbReference type="EMBL" id="MBB4080351.1"/>
    </source>
</evidence>
<feature type="region of interest" description="Disordered" evidence="1">
    <location>
        <begin position="105"/>
        <end position="133"/>
    </location>
</feature>
<gene>
    <name evidence="3" type="ORF">GGR28_002985</name>
</gene>
<reference evidence="3 4" key="1">
    <citation type="submission" date="2020-08" db="EMBL/GenBank/DDBJ databases">
        <title>Genomic Encyclopedia of Type Strains, Phase IV (KMG-IV): sequencing the most valuable type-strain genomes for metagenomic binning, comparative biology and taxonomic classification.</title>
        <authorList>
            <person name="Goeker M."/>
        </authorList>
    </citation>
    <scope>NUCLEOTIDE SEQUENCE [LARGE SCALE GENOMIC DNA]</scope>
    <source>
        <strain evidence="3 4">DSM 105137</strain>
    </source>
</reference>
<feature type="signal peptide" evidence="2">
    <location>
        <begin position="1"/>
        <end position="23"/>
    </location>
</feature>
<name>A0A840E5A1_9BACT</name>